<keyword evidence="2" id="KW-0812">Transmembrane</keyword>
<dbReference type="GO" id="GO:0098703">
    <property type="term" value="P:calcium ion import across plasma membrane"/>
    <property type="evidence" value="ECO:0007669"/>
    <property type="project" value="TreeGrafter"/>
</dbReference>
<dbReference type="PANTHER" id="PTHR15819:SF11">
    <property type="entry name" value="MID1, ISOFORM A"/>
    <property type="match status" value="1"/>
</dbReference>
<sequence>MIRGAWMCNAVLKICFAPTANEKPCVDSQRAEKWQMSLASMFLFAVLLSDYFCSCAGTKLRSGETAGRIWSDPAPRQNLATPHGQSQRRAQCDLSLTNLTDPGEELERACRLIPKGLDSACLWSYFSHLRLSFCNSYTVADLLRDYVNPNGLNCSLDMRISDDGGAMAVCSECIKAYQMEDQHAQEKYEEFEAMLQKYLESGYSVKSCPSDCMVRLI</sequence>
<dbReference type="GO" id="GO:0015275">
    <property type="term" value="F:stretch-activated, monoatomic cation-selective, calcium channel activity"/>
    <property type="evidence" value="ECO:0007669"/>
    <property type="project" value="TreeGrafter"/>
</dbReference>
<dbReference type="AlphaFoldDB" id="A0A401RVK8"/>
<dbReference type="InterPro" id="IPR055288">
    <property type="entry name" value="NALCN_aux_factor_1/2"/>
</dbReference>
<feature type="region of interest" description="Disordered" evidence="7">
    <location>
        <begin position="67"/>
        <end position="86"/>
    </location>
</feature>
<comment type="caution">
    <text evidence="8">The sequence shown here is derived from an EMBL/GenBank/DDBJ whole genome shotgun (WGS) entry which is preliminary data.</text>
</comment>
<comment type="subcellular location">
    <subcellularLocation>
        <location evidence="1">Membrane</location>
        <topology evidence="1">Multi-pass membrane protein</topology>
    </subcellularLocation>
</comment>
<evidence type="ECO:0000256" key="1">
    <source>
        <dbReference type="ARBA" id="ARBA00004141"/>
    </source>
</evidence>
<keyword evidence="4" id="KW-0472">Membrane</keyword>
<evidence type="ECO:0000256" key="7">
    <source>
        <dbReference type="SAM" id="MobiDB-lite"/>
    </source>
</evidence>
<protein>
    <recommendedName>
        <fullName evidence="10">Transmembrane protein FAM155A</fullName>
    </recommendedName>
</protein>
<dbReference type="GO" id="GO:0005886">
    <property type="term" value="C:plasma membrane"/>
    <property type="evidence" value="ECO:0007669"/>
    <property type="project" value="TreeGrafter"/>
</dbReference>
<evidence type="ECO:0000256" key="5">
    <source>
        <dbReference type="ARBA" id="ARBA00023180"/>
    </source>
</evidence>
<gene>
    <name evidence="8" type="ORF">chiPu_0000537</name>
</gene>
<dbReference type="STRING" id="137246.A0A401RVK8"/>
<keyword evidence="3" id="KW-1133">Transmembrane helix</keyword>
<evidence type="ECO:0008006" key="10">
    <source>
        <dbReference type="Google" id="ProtNLM"/>
    </source>
</evidence>
<organism evidence="8 9">
    <name type="scientific">Chiloscyllium punctatum</name>
    <name type="common">Brownbanded bambooshark</name>
    <name type="synonym">Hemiscyllium punctatum</name>
    <dbReference type="NCBI Taxonomy" id="137246"/>
    <lineage>
        <taxon>Eukaryota</taxon>
        <taxon>Metazoa</taxon>
        <taxon>Chordata</taxon>
        <taxon>Craniata</taxon>
        <taxon>Vertebrata</taxon>
        <taxon>Chondrichthyes</taxon>
        <taxon>Elasmobranchii</taxon>
        <taxon>Galeomorphii</taxon>
        <taxon>Galeoidea</taxon>
        <taxon>Orectolobiformes</taxon>
        <taxon>Hemiscylliidae</taxon>
        <taxon>Chiloscyllium</taxon>
    </lineage>
</organism>
<accession>A0A401RVK8</accession>
<evidence type="ECO:0000256" key="4">
    <source>
        <dbReference type="ARBA" id="ARBA00023136"/>
    </source>
</evidence>
<dbReference type="EMBL" id="BEZZ01000007">
    <property type="protein sequence ID" value="GCC22152.1"/>
    <property type="molecule type" value="Genomic_DNA"/>
</dbReference>
<keyword evidence="9" id="KW-1185">Reference proteome</keyword>
<evidence type="ECO:0000313" key="8">
    <source>
        <dbReference type="EMBL" id="GCC22152.1"/>
    </source>
</evidence>
<keyword evidence="5" id="KW-0325">Glycoprotein</keyword>
<dbReference type="OMA" id="SECIKAY"/>
<comment type="similarity">
    <text evidence="6">Belongs to the NALF family.</text>
</comment>
<evidence type="ECO:0000256" key="6">
    <source>
        <dbReference type="ARBA" id="ARBA00029445"/>
    </source>
</evidence>
<proteinExistence type="inferred from homology"/>
<evidence type="ECO:0000313" key="9">
    <source>
        <dbReference type="Proteomes" id="UP000287033"/>
    </source>
</evidence>
<dbReference type="PANTHER" id="PTHR15819">
    <property type="entry name" value="TRANSMEMBRANE PROTEIN FAM155"/>
    <property type="match status" value="1"/>
</dbReference>
<reference evidence="8 9" key="1">
    <citation type="journal article" date="2018" name="Nat. Ecol. Evol.">
        <title>Shark genomes provide insights into elasmobranch evolution and the origin of vertebrates.</title>
        <authorList>
            <person name="Hara Y"/>
            <person name="Yamaguchi K"/>
            <person name="Onimaru K"/>
            <person name="Kadota M"/>
            <person name="Koyanagi M"/>
            <person name="Keeley SD"/>
            <person name="Tatsumi K"/>
            <person name="Tanaka K"/>
            <person name="Motone F"/>
            <person name="Kageyama Y"/>
            <person name="Nozu R"/>
            <person name="Adachi N"/>
            <person name="Nishimura O"/>
            <person name="Nakagawa R"/>
            <person name="Tanegashima C"/>
            <person name="Kiyatake I"/>
            <person name="Matsumoto R"/>
            <person name="Murakumo K"/>
            <person name="Nishida K"/>
            <person name="Terakita A"/>
            <person name="Kuratani S"/>
            <person name="Sato K"/>
            <person name="Hyodo S Kuraku.S."/>
        </authorList>
    </citation>
    <scope>NUCLEOTIDE SEQUENCE [LARGE SCALE GENOMIC DNA]</scope>
</reference>
<evidence type="ECO:0000256" key="2">
    <source>
        <dbReference type="ARBA" id="ARBA00022692"/>
    </source>
</evidence>
<name>A0A401RVK8_CHIPU</name>
<dbReference type="Proteomes" id="UP000287033">
    <property type="component" value="Unassembled WGS sequence"/>
</dbReference>
<dbReference type="OrthoDB" id="10047996at2759"/>
<evidence type="ECO:0000256" key="3">
    <source>
        <dbReference type="ARBA" id="ARBA00022989"/>
    </source>
</evidence>